<name>A0A2A4T1L6_9DELT</name>
<comment type="caution">
    <text evidence="1">The sequence shown here is derived from an EMBL/GenBank/DDBJ whole genome shotgun (WGS) entry which is preliminary data.</text>
</comment>
<accession>A0A2A4T1L6</accession>
<dbReference type="Proteomes" id="UP000218113">
    <property type="component" value="Unassembled WGS sequence"/>
</dbReference>
<dbReference type="EMBL" id="NVSR01000065">
    <property type="protein sequence ID" value="PCI27294.1"/>
    <property type="molecule type" value="Genomic_DNA"/>
</dbReference>
<protein>
    <submittedName>
        <fullName evidence="1">Uncharacterized protein</fullName>
    </submittedName>
</protein>
<evidence type="ECO:0000313" key="2">
    <source>
        <dbReference type="Proteomes" id="UP000218113"/>
    </source>
</evidence>
<sequence length="130" mass="15056">MVRKSHLPGRVRYEEKSLIGDLAKCSFIARKLEQEVGILEAEVNYRTGRLLLRYDEVYWSQEELKSKFIELIHQRIDFHVPLNTLIYQEQQKHSPSKKGYGGLIVTVASQLMLPVPLNRIVPMVYKGMVG</sequence>
<proteinExistence type="predicted"/>
<evidence type="ECO:0000313" key="1">
    <source>
        <dbReference type="EMBL" id="PCI27294.1"/>
    </source>
</evidence>
<dbReference type="AlphaFoldDB" id="A0A2A4T1L6"/>
<reference evidence="2" key="1">
    <citation type="submission" date="2017-08" db="EMBL/GenBank/DDBJ databases">
        <title>A dynamic microbial community with high functional redundancy inhabits the cold, oxic subseafloor aquifer.</title>
        <authorList>
            <person name="Tully B.J."/>
            <person name="Wheat C.G."/>
            <person name="Glazer B.T."/>
            <person name="Huber J.A."/>
        </authorList>
    </citation>
    <scope>NUCLEOTIDE SEQUENCE [LARGE SCALE GENOMIC DNA]</scope>
</reference>
<organism evidence="1 2">
    <name type="scientific">SAR324 cluster bacterium</name>
    <dbReference type="NCBI Taxonomy" id="2024889"/>
    <lineage>
        <taxon>Bacteria</taxon>
        <taxon>Deltaproteobacteria</taxon>
        <taxon>SAR324 cluster</taxon>
    </lineage>
</organism>
<gene>
    <name evidence="1" type="ORF">COB67_08830</name>
</gene>